<dbReference type="Gene3D" id="2.40.30.130">
    <property type="match status" value="1"/>
</dbReference>
<sequence length="1280" mass="139291">MLDVPILCALLVLLLSSLPAGAGALCVSLHRVSPSCLHSWEGGGCGFSSVSPPGRFASDCSERRRLPQPSLTTENVSASLNSGSALSSPPRRLSDFVRMQPRLLQERLFTDLSFLSRPRQTFSSSSLGVFSSPALSPLRSSSSATRVLLNFSRPARPLLCSRSPRHPSPSFCSSSTFPQSPSRSSLSSTWTSLLLSDVRLASGAASLSSPWESFSLITSAARRPDSRAFARIPLVPLSIHSGKMAMTEEERRAKIEEISAKGKAKGWSGEAVRGAYLEFFEAQGHLIYPSSPVIPRGDNTLLFINAGMNQFKPIFLGQIDRSSPLSKLRRVADTQKCIRAGGKHNDLEDVGKDVYHHTFFEMLGNWSFGDYFKREAIAWAWQLLTEVYKIPKDRLYASYFGGDPRLPSCPPDEEARDIWLQYLPANRVLPFGAKENFWEMADTGPCGPCSEIHYDRIGGRDASSLVNADDPSVLEIWNLVFMQYNREKDGSLTPLPAPCVDTGMGLERVASVLQDKQSNYDTDLFTALFDKILELSPGLRPYGGKVGEEDKDMVDMAYRVLADHARCLTAAIADGAEPSNEGRGYVLRRILRRAVRYARQTLGMAEGNFPKLVPVVVSLLGETFPEMKKNEEKVVRILLKEEQQFSRTLDNGVERFKKVANSLQAKGQKVFPGGEAFTLYSTYGFPLDLTQLMAEEVGLQVDAEEFKRKFDAHRAASENTSFKQGGAGAVYALPPDQRHLLAQSRKVPPTDDSAKYEWNVMNQAALMTQDAVEAAPIKAKVMAIWDGKRFAPEVTAVASPTGENLVAVILDKTCFYAEQGGQIGDVGRLVDLSSQAEFEVVDSQKSGDFILHIGSMSKGTLREGTELVPAVDYVRRFRLAQHHTGTHLLNFALREVLIRKLRSGGKASANGDKREDTNGIRICESCLNEKELEDGEDIQQKGSLVEVKRLRFDYAGEKPLENEDIIAVENVVKDCIAQARPVHYKEVPLEQAMKIPGLRAVFGEVYPDPVRVVSVGEDIESLVALADSSQPETPFASIELCGGTHLHNASQLSDFCILSEESVAKGVRRVVAAAGDAAFEARKELEELEEAFRSLASAPRELAALEKEVAKARGLLDGAGPLPLVGKRSLVKQLEQAQKALLELQKARSKELVKEAKKLGEELGTEHKTKPFLVLNLPQLLGDGKALDAASQTLHQAAPDLPFLLVTASAAAGTAAIAFVPAACSQLHAASWLTACVGLLGGKGGGKGERAVGAAKEGAADKVDAAVAEATAFAEKKYGA</sequence>
<feature type="region of interest" description="Disordered" evidence="14">
    <location>
        <begin position="161"/>
        <end position="183"/>
    </location>
</feature>
<dbReference type="GO" id="GO:0008270">
    <property type="term" value="F:zinc ion binding"/>
    <property type="evidence" value="ECO:0007669"/>
    <property type="project" value="UniProtKB-UniRule"/>
</dbReference>
<comment type="subunit">
    <text evidence="12">Monomer.</text>
</comment>
<dbReference type="InterPro" id="IPR009000">
    <property type="entry name" value="Transl_B-barrel_sf"/>
</dbReference>
<reference evidence="17 18" key="1">
    <citation type="submission" date="2014-02" db="EMBL/GenBank/DDBJ databases">
        <authorList>
            <person name="Sibley D."/>
            <person name="Venepally P."/>
            <person name="Karamycheva S."/>
            <person name="Hadjithomas M."/>
            <person name="Khan A."/>
            <person name="Brunk B."/>
            <person name="Roos D."/>
            <person name="Caler E."/>
            <person name="Lorenzi H."/>
        </authorList>
    </citation>
    <scope>NUCLEOTIDE SEQUENCE [LARGE SCALE GENOMIC DNA]</scope>
    <source>
        <strain evidence="17 18">GAB2-2007-GAL-DOM2</strain>
    </source>
</reference>
<evidence type="ECO:0000256" key="15">
    <source>
        <dbReference type="SAM" id="SignalP"/>
    </source>
</evidence>
<dbReference type="NCBIfam" id="TIGR00344">
    <property type="entry name" value="alaS"/>
    <property type="match status" value="1"/>
</dbReference>
<dbReference type="SUPFAM" id="SSF101353">
    <property type="entry name" value="Putative anticodon-binding domain of alanyl-tRNA synthetase (AlaRS)"/>
    <property type="match status" value="1"/>
</dbReference>
<dbReference type="GO" id="GO:0005524">
    <property type="term" value="F:ATP binding"/>
    <property type="evidence" value="ECO:0007669"/>
    <property type="project" value="UniProtKB-UniRule"/>
</dbReference>
<comment type="similarity">
    <text evidence="1">Belongs to the class-II aminoacyl-tRNA synthetase family. Alax-L subfamily.</text>
</comment>
<dbReference type="GO" id="GO:0000049">
    <property type="term" value="F:tRNA binding"/>
    <property type="evidence" value="ECO:0007669"/>
    <property type="project" value="UniProtKB-KW"/>
</dbReference>
<dbReference type="GO" id="GO:0005739">
    <property type="term" value="C:mitochondrion"/>
    <property type="evidence" value="ECO:0007669"/>
    <property type="project" value="UniProtKB-SubCell"/>
</dbReference>
<dbReference type="GO" id="GO:0070143">
    <property type="term" value="P:mitochondrial alanyl-tRNA aminoacylation"/>
    <property type="evidence" value="ECO:0007669"/>
    <property type="project" value="UniProtKB-UniRule"/>
</dbReference>
<dbReference type="Gene3D" id="3.30.980.10">
    <property type="entry name" value="Threonyl-trna Synthetase, Chain A, domain 2"/>
    <property type="match status" value="1"/>
</dbReference>
<comment type="caution">
    <text evidence="17">The sequence shown here is derived from an EMBL/GenBank/DDBJ whole genome shotgun (WGS) entry which is preliminary data.</text>
</comment>
<dbReference type="FunFam" id="3.30.930.10:FF:000011">
    <property type="entry name" value="Alanine--tRNA ligase, cytoplasmic"/>
    <property type="match status" value="1"/>
</dbReference>
<dbReference type="InterPro" id="IPR018162">
    <property type="entry name" value="Ala-tRNA-ligase_IIc_anticod-bd"/>
</dbReference>
<comment type="domain">
    <text evidence="12">Consists of three domains; the N-terminal catalytic domain, the editing domain and the C-terminal C-Ala domain. The editing domain removes incorrectly charged amino acids, while the C-Ala domain, along with tRNA(Ala), serves as a bridge to cooperatively bring together the editing and aminoacylation centers thus stimulating deacylation of misacylated tRNAs.</text>
</comment>
<evidence type="ECO:0000256" key="3">
    <source>
        <dbReference type="ARBA" id="ARBA00022598"/>
    </source>
</evidence>
<evidence type="ECO:0000256" key="14">
    <source>
        <dbReference type="SAM" id="MobiDB-lite"/>
    </source>
</evidence>
<dbReference type="PANTHER" id="PTHR11777">
    <property type="entry name" value="ALANYL-TRNA SYNTHETASE"/>
    <property type="match status" value="1"/>
</dbReference>
<dbReference type="Gene3D" id="3.30.930.10">
    <property type="entry name" value="Bira Bifunctional Protein, Domain 2"/>
    <property type="match status" value="1"/>
</dbReference>
<proteinExistence type="inferred from homology"/>
<evidence type="ECO:0000256" key="12">
    <source>
        <dbReference type="HAMAP-Rule" id="MF_03133"/>
    </source>
</evidence>
<evidence type="ECO:0000256" key="11">
    <source>
        <dbReference type="ARBA" id="ARBA00048300"/>
    </source>
</evidence>
<dbReference type="InterPro" id="IPR045864">
    <property type="entry name" value="aa-tRNA-synth_II/BPL/LPL"/>
</dbReference>
<dbReference type="InterPro" id="IPR012947">
    <property type="entry name" value="tRNA_SAD"/>
</dbReference>
<dbReference type="CDD" id="cd00673">
    <property type="entry name" value="AlaRS_core"/>
    <property type="match status" value="1"/>
</dbReference>
<evidence type="ECO:0000313" key="17">
    <source>
        <dbReference type="EMBL" id="KFG47718.1"/>
    </source>
</evidence>
<feature type="domain" description="Alanyl-transfer RNA synthetases family profile" evidence="16">
    <location>
        <begin position="267"/>
        <end position="1084"/>
    </location>
</feature>
<dbReference type="InterPro" id="IPR002318">
    <property type="entry name" value="Ala-tRNA-lgiase_IIc"/>
</dbReference>
<evidence type="ECO:0000256" key="1">
    <source>
        <dbReference type="ARBA" id="ARBA00008429"/>
    </source>
</evidence>
<keyword evidence="7 12" id="KW-0067">ATP-binding</keyword>
<evidence type="ECO:0000256" key="6">
    <source>
        <dbReference type="ARBA" id="ARBA00022833"/>
    </source>
</evidence>
<gene>
    <name evidence="17" type="ORF">TGDOM2_219540</name>
</gene>
<keyword evidence="6 12" id="KW-0862">Zinc</keyword>
<evidence type="ECO:0000259" key="16">
    <source>
        <dbReference type="PROSITE" id="PS50860"/>
    </source>
</evidence>
<name>A0A086KTK0_TOXGO</name>
<dbReference type="SMART" id="SM00863">
    <property type="entry name" value="tRNA_SAD"/>
    <property type="match status" value="1"/>
</dbReference>
<keyword evidence="10 12" id="KW-0030">Aminoacyl-tRNA synthetase</keyword>
<evidence type="ECO:0000256" key="13">
    <source>
        <dbReference type="SAM" id="Coils"/>
    </source>
</evidence>
<evidence type="ECO:0000256" key="8">
    <source>
        <dbReference type="ARBA" id="ARBA00022884"/>
    </source>
</evidence>
<comment type="subcellular location">
    <subcellularLocation>
        <location evidence="12">Mitochondrion</location>
    </subcellularLocation>
    <subcellularLocation>
        <location evidence="12">Cytoplasm</location>
    </subcellularLocation>
</comment>
<dbReference type="PANTHER" id="PTHR11777:SF9">
    <property type="entry name" value="ALANINE--TRNA LIGASE, CYTOPLASMIC"/>
    <property type="match status" value="1"/>
</dbReference>
<dbReference type="PRINTS" id="PR00980">
    <property type="entry name" value="TRNASYNTHALA"/>
</dbReference>
<feature type="signal peptide" evidence="15">
    <location>
        <begin position="1"/>
        <end position="24"/>
    </location>
</feature>
<feature type="compositionally biased region" description="Low complexity" evidence="14">
    <location>
        <begin position="77"/>
        <end position="87"/>
    </location>
</feature>
<dbReference type="InterPro" id="IPR050058">
    <property type="entry name" value="Ala-tRNA_ligase"/>
</dbReference>
<comment type="function">
    <text evidence="12">Catalyzes the attachment of alanine to tRNA(Ala) in a two-step reaction: alanine is first activated by ATP to form Ala-AMP and then transferred to the acceptor end of tRNA(Ala). Also edits incorrectly charged tRNA(Ala) via its editing domain.</text>
</comment>
<keyword evidence="12" id="KW-0496">Mitochondrion</keyword>
<keyword evidence="12" id="KW-0963">Cytoplasm</keyword>
<dbReference type="PROSITE" id="PS50860">
    <property type="entry name" value="AA_TRNA_LIGASE_II_ALA"/>
    <property type="match status" value="1"/>
</dbReference>
<evidence type="ECO:0000256" key="7">
    <source>
        <dbReference type="ARBA" id="ARBA00022840"/>
    </source>
</evidence>
<comment type="cofactor">
    <cofactor evidence="12">
        <name>Zn(2+)</name>
        <dbReference type="ChEBI" id="CHEBI:29105"/>
    </cofactor>
    <text evidence="12">Binds 1 zinc ion per subunit.</text>
</comment>
<dbReference type="SUPFAM" id="SSF55186">
    <property type="entry name" value="ThrRS/AlaRS common domain"/>
    <property type="match status" value="1"/>
</dbReference>
<evidence type="ECO:0000256" key="10">
    <source>
        <dbReference type="ARBA" id="ARBA00023146"/>
    </source>
</evidence>
<dbReference type="HAMAP" id="MF_00036_B">
    <property type="entry name" value="Ala_tRNA_synth_B"/>
    <property type="match status" value="1"/>
</dbReference>
<dbReference type="GO" id="GO:0002161">
    <property type="term" value="F:aminoacyl-tRNA deacylase activity"/>
    <property type="evidence" value="ECO:0007669"/>
    <property type="project" value="TreeGrafter"/>
</dbReference>
<feature type="region of interest" description="Disordered" evidence="14">
    <location>
        <begin position="59"/>
        <end position="87"/>
    </location>
</feature>
<dbReference type="SUPFAM" id="SSF55681">
    <property type="entry name" value="Class II aaRS and biotin synthetases"/>
    <property type="match status" value="1"/>
</dbReference>
<dbReference type="AlphaFoldDB" id="A0A086KTK0"/>
<evidence type="ECO:0000256" key="4">
    <source>
        <dbReference type="ARBA" id="ARBA00022723"/>
    </source>
</evidence>
<dbReference type="GO" id="GO:0004813">
    <property type="term" value="F:alanine-tRNA ligase activity"/>
    <property type="evidence" value="ECO:0007669"/>
    <property type="project" value="UniProtKB-UniRule"/>
</dbReference>
<keyword evidence="3 12" id="KW-0436">Ligase</keyword>
<dbReference type="InterPro" id="IPR023033">
    <property type="entry name" value="Ala_tRNA_ligase_euk/bac"/>
</dbReference>
<dbReference type="Pfam" id="PF01411">
    <property type="entry name" value="tRNA-synt_2c"/>
    <property type="match status" value="1"/>
</dbReference>
<feature type="binding site" evidence="12">
    <location>
        <position position="1041"/>
    </location>
    <ligand>
        <name>Zn(2+)</name>
        <dbReference type="ChEBI" id="CHEBI:29105"/>
    </ligand>
</feature>
<keyword evidence="15" id="KW-0732">Signal</keyword>
<accession>A0A086KTK0</accession>
<dbReference type="EMBL" id="AHZU02000170">
    <property type="protein sequence ID" value="KFG47718.1"/>
    <property type="molecule type" value="Genomic_DNA"/>
</dbReference>
<dbReference type="InterPro" id="IPR018164">
    <property type="entry name" value="Ala-tRNA-synth_IIc_N"/>
</dbReference>
<dbReference type="OrthoDB" id="2423964at2759"/>
<keyword evidence="9 12" id="KW-0648">Protein biosynthesis</keyword>
<evidence type="ECO:0000256" key="2">
    <source>
        <dbReference type="ARBA" id="ARBA00022555"/>
    </source>
</evidence>
<feature type="coiled-coil region" evidence="13">
    <location>
        <begin position="1071"/>
        <end position="1162"/>
    </location>
</feature>
<protein>
    <recommendedName>
        <fullName evidence="12">Alanine--tRNA ligase</fullName>
        <ecNumber evidence="12">6.1.1.7</ecNumber>
    </recommendedName>
    <alternativeName>
        <fullName evidence="12">Alanyl-tRNA synthetase</fullName>
        <shortName evidence="12">AlaRS</shortName>
    </alternativeName>
</protein>
<dbReference type="SUPFAM" id="SSF50447">
    <property type="entry name" value="Translation proteins"/>
    <property type="match status" value="1"/>
</dbReference>
<organism evidence="17 18">
    <name type="scientific">Toxoplasma gondii GAB2-2007-GAL-DOM2</name>
    <dbReference type="NCBI Taxonomy" id="1130820"/>
    <lineage>
        <taxon>Eukaryota</taxon>
        <taxon>Sar</taxon>
        <taxon>Alveolata</taxon>
        <taxon>Apicomplexa</taxon>
        <taxon>Conoidasida</taxon>
        <taxon>Coccidia</taxon>
        <taxon>Eucoccidiorida</taxon>
        <taxon>Eimeriorina</taxon>
        <taxon>Sarcocystidae</taxon>
        <taxon>Toxoplasma</taxon>
    </lineage>
</organism>
<dbReference type="Gene3D" id="3.10.310.40">
    <property type="match status" value="1"/>
</dbReference>
<keyword evidence="13" id="KW-0175">Coiled coil</keyword>
<dbReference type="Proteomes" id="UP000028837">
    <property type="component" value="Unassembled WGS sequence"/>
</dbReference>
<dbReference type="InterPro" id="IPR018163">
    <property type="entry name" value="Thr/Ala-tRNA-synth_IIc_edit"/>
</dbReference>
<evidence type="ECO:0000256" key="5">
    <source>
        <dbReference type="ARBA" id="ARBA00022741"/>
    </source>
</evidence>
<dbReference type="EC" id="6.1.1.7" evidence="12"/>
<keyword evidence="4 12" id="KW-0479">Metal-binding</keyword>
<evidence type="ECO:0000256" key="9">
    <source>
        <dbReference type="ARBA" id="ARBA00022917"/>
    </source>
</evidence>
<comment type="catalytic activity">
    <reaction evidence="11 12">
        <text>tRNA(Ala) + L-alanine + ATP = L-alanyl-tRNA(Ala) + AMP + diphosphate</text>
        <dbReference type="Rhea" id="RHEA:12540"/>
        <dbReference type="Rhea" id="RHEA-COMP:9657"/>
        <dbReference type="Rhea" id="RHEA-COMP:9923"/>
        <dbReference type="ChEBI" id="CHEBI:30616"/>
        <dbReference type="ChEBI" id="CHEBI:33019"/>
        <dbReference type="ChEBI" id="CHEBI:57972"/>
        <dbReference type="ChEBI" id="CHEBI:78442"/>
        <dbReference type="ChEBI" id="CHEBI:78497"/>
        <dbReference type="ChEBI" id="CHEBI:456215"/>
        <dbReference type="EC" id="6.1.1.7"/>
    </reaction>
</comment>
<keyword evidence="2 12" id="KW-0820">tRNA-binding</keyword>
<dbReference type="VEuPathDB" id="ToxoDB:TGDOM2_219540"/>
<evidence type="ECO:0000313" key="18">
    <source>
        <dbReference type="Proteomes" id="UP000028837"/>
    </source>
</evidence>
<keyword evidence="5 12" id="KW-0547">Nucleotide-binding</keyword>
<feature type="chain" id="PRO_5001809479" description="Alanine--tRNA ligase" evidence="15">
    <location>
        <begin position="25"/>
        <end position="1280"/>
    </location>
</feature>
<dbReference type="Pfam" id="PF07973">
    <property type="entry name" value="tRNA_SAD"/>
    <property type="match status" value="1"/>
</dbReference>
<feature type="binding site" evidence="12">
    <location>
        <position position="887"/>
    </location>
    <ligand>
        <name>Zn(2+)</name>
        <dbReference type="ChEBI" id="CHEBI:29105"/>
    </ligand>
</feature>
<dbReference type="InterPro" id="IPR018165">
    <property type="entry name" value="Ala-tRNA-synth_IIc_core"/>
</dbReference>
<feature type="binding site" evidence="12">
    <location>
        <position position="1045"/>
    </location>
    <ligand>
        <name>Zn(2+)</name>
        <dbReference type="ChEBI" id="CHEBI:29105"/>
    </ligand>
</feature>
<feature type="binding site" evidence="12">
    <location>
        <position position="883"/>
    </location>
    <ligand>
        <name>Zn(2+)</name>
        <dbReference type="ChEBI" id="CHEBI:29105"/>
    </ligand>
</feature>
<keyword evidence="8 12" id="KW-0694">RNA-binding</keyword>